<dbReference type="PROSITE" id="PS50095">
    <property type="entry name" value="PLAT"/>
    <property type="match status" value="1"/>
</dbReference>
<dbReference type="Pfam" id="PF06232">
    <property type="entry name" value="ATS3"/>
    <property type="match status" value="1"/>
</dbReference>
<gene>
    <name evidence="5" type="ORF">HUJ06_017663</name>
</gene>
<dbReference type="Proteomes" id="UP000607653">
    <property type="component" value="Unassembled WGS sequence"/>
</dbReference>
<sequence length="184" mass="20144">MTNRLFCTLTFLALYLSVAQGLFKSMQEKCVYTLYVKTGTFLTIGTNAKIGVTLTNAKGKSVRVPDLRKWGIMEHGHSYFQRGNLDVFSSRAPCVAFPLCQLNLTVSGGTLLNSWYCEYVDVTSTDPHKNCSKTIFDVKQWLVAGHLSASVDKCNRKVHSPRNGTPVAGNGVLREGGSAASESQ</sequence>
<dbReference type="InterPro" id="IPR010417">
    <property type="entry name" value="Embryo-specific_ATS3"/>
</dbReference>
<comment type="caution">
    <text evidence="1">Lacks conserved residue(s) required for the propagation of feature annotation.</text>
</comment>
<dbReference type="InterPro" id="IPR001024">
    <property type="entry name" value="PLAT/LH2_dom"/>
</dbReference>
<reference evidence="5 6" key="1">
    <citation type="journal article" date="2020" name="Mol. Biol. Evol.">
        <title>Distinct Expression and Methylation Patterns for Genes with Different Fates following a Single Whole-Genome Duplication in Flowering Plants.</title>
        <authorList>
            <person name="Shi T."/>
            <person name="Rahmani R.S."/>
            <person name="Gugger P.F."/>
            <person name="Wang M."/>
            <person name="Li H."/>
            <person name="Zhang Y."/>
            <person name="Li Z."/>
            <person name="Wang Q."/>
            <person name="Van de Peer Y."/>
            <person name="Marchal K."/>
            <person name="Chen J."/>
        </authorList>
    </citation>
    <scope>NUCLEOTIDE SEQUENCE [LARGE SCALE GENOMIC DNA]</scope>
    <source>
        <tissue evidence="5">Leaf</tissue>
    </source>
</reference>
<dbReference type="PANTHER" id="PTHR31718">
    <property type="entry name" value="PLAT DOMAIN-CONTAINING PROTEIN"/>
    <property type="match status" value="1"/>
</dbReference>
<dbReference type="InterPro" id="IPR036392">
    <property type="entry name" value="PLAT/LH2_dom_sf"/>
</dbReference>
<protein>
    <recommendedName>
        <fullName evidence="4">PLAT domain-containing protein</fullName>
    </recommendedName>
</protein>
<dbReference type="PANTHER" id="PTHR31718:SF47">
    <property type="entry name" value="OS06G0206401 PROTEIN"/>
    <property type="match status" value="1"/>
</dbReference>
<evidence type="ECO:0000256" key="3">
    <source>
        <dbReference type="SAM" id="SignalP"/>
    </source>
</evidence>
<dbReference type="SUPFAM" id="SSF49723">
    <property type="entry name" value="Lipase/lipooxygenase domain (PLAT/LH2 domain)"/>
    <property type="match status" value="1"/>
</dbReference>
<feature type="chain" id="PRO_5032539481" description="PLAT domain-containing protein" evidence="3">
    <location>
        <begin position="22"/>
        <end position="184"/>
    </location>
</feature>
<evidence type="ECO:0000313" key="6">
    <source>
        <dbReference type="Proteomes" id="UP000607653"/>
    </source>
</evidence>
<dbReference type="EMBL" id="DUZY01000008">
    <property type="protein sequence ID" value="DAD47726.1"/>
    <property type="molecule type" value="Genomic_DNA"/>
</dbReference>
<organism evidence="5 6">
    <name type="scientific">Nelumbo nucifera</name>
    <name type="common">Sacred lotus</name>
    <dbReference type="NCBI Taxonomy" id="4432"/>
    <lineage>
        <taxon>Eukaryota</taxon>
        <taxon>Viridiplantae</taxon>
        <taxon>Streptophyta</taxon>
        <taxon>Embryophyta</taxon>
        <taxon>Tracheophyta</taxon>
        <taxon>Spermatophyta</taxon>
        <taxon>Magnoliopsida</taxon>
        <taxon>Proteales</taxon>
        <taxon>Nelumbonaceae</taxon>
        <taxon>Nelumbo</taxon>
    </lineage>
</organism>
<dbReference type="Gene3D" id="2.60.60.20">
    <property type="entry name" value="PLAT/LH2 domain"/>
    <property type="match status" value="1"/>
</dbReference>
<name>A0A822ZY04_NELNU</name>
<evidence type="ECO:0000259" key="4">
    <source>
        <dbReference type="PROSITE" id="PS50095"/>
    </source>
</evidence>
<dbReference type="AlphaFoldDB" id="A0A822ZY04"/>
<feature type="signal peptide" evidence="3">
    <location>
        <begin position="1"/>
        <end position="21"/>
    </location>
</feature>
<accession>A0A822ZY04</accession>
<feature type="region of interest" description="Disordered" evidence="2">
    <location>
        <begin position="157"/>
        <end position="184"/>
    </location>
</feature>
<evidence type="ECO:0000313" key="5">
    <source>
        <dbReference type="EMBL" id="DAD47726.1"/>
    </source>
</evidence>
<keyword evidence="3" id="KW-0732">Signal</keyword>
<evidence type="ECO:0000256" key="2">
    <source>
        <dbReference type="SAM" id="MobiDB-lite"/>
    </source>
</evidence>
<proteinExistence type="predicted"/>
<keyword evidence="6" id="KW-1185">Reference proteome</keyword>
<comment type="caution">
    <text evidence="5">The sequence shown here is derived from an EMBL/GenBank/DDBJ whole genome shotgun (WGS) entry which is preliminary data.</text>
</comment>
<evidence type="ECO:0000256" key="1">
    <source>
        <dbReference type="PROSITE-ProRule" id="PRU00152"/>
    </source>
</evidence>
<feature type="domain" description="PLAT" evidence="4">
    <location>
        <begin position="30"/>
        <end position="156"/>
    </location>
</feature>